<dbReference type="GO" id="GO:0009279">
    <property type="term" value="C:cell outer membrane"/>
    <property type="evidence" value="ECO:0007669"/>
    <property type="project" value="InterPro"/>
</dbReference>
<protein>
    <submittedName>
        <fullName evidence="6">LPS-assembly protein LptD @ Organic solvent tolerance protein</fullName>
    </submittedName>
</protein>
<feature type="domain" description="LptD C-terminal" evidence="5">
    <location>
        <begin position="316"/>
        <end position="681"/>
    </location>
</feature>
<dbReference type="GO" id="GO:0043165">
    <property type="term" value="P:Gram-negative-bacterium-type cell outer membrane assembly"/>
    <property type="evidence" value="ECO:0007669"/>
    <property type="project" value="InterPro"/>
</dbReference>
<organism evidence="6">
    <name type="scientific">hydrothermal vent metagenome</name>
    <dbReference type="NCBI Taxonomy" id="652676"/>
    <lineage>
        <taxon>unclassified sequences</taxon>
        <taxon>metagenomes</taxon>
        <taxon>ecological metagenomes</taxon>
    </lineage>
</organism>
<keyword evidence="1" id="KW-0732">Signal</keyword>
<feature type="domain" description="Organic solvent tolerance-like N-terminal" evidence="4">
    <location>
        <begin position="78"/>
        <end position="204"/>
    </location>
</feature>
<evidence type="ECO:0000256" key="2">
    <source>
        <dbReference type="ARBA" id="ARBA00023136"/>
    </source>
</evidence>
<evidence type="ECO:0000256" key="3">
    <source>
        <dbReference type="ARBA" id="ARBA00023237"/>
    </source>
</evidence>
<dbReference type="InterPro" id="IPR005653">
    <property type="entry name" value="OstA-like_N"/>
</dbReference>
<gene>
    <name evidence="6" type="ORF">MNBD_GAMMA22-3118</name>
</gene>
<dbReference type="Gene3D" id="2.60.450.10">
    <property type="entry name" value="Lipopolysaccharide (LPS) transport protein A like domain"/>
    <property type="match status" value="1"/>
</dbReference>
<evidence type="ECO:0000259" key="4">
    <source>
        <dbReference type="Pfam" id="PF03968"/>
    </source>
</evidence>
<dbReference type="InterPro" id="IPR020889">
    <property type="entry name" value="LipoPS_assembly_LptD"/>
</dbReference>
<dbReference type="GO" id="GO:1990351">
    <property type="term" value="C:transporter complex"/>
    <property type="evidence" value="ECO:0007669"/>
    <property type="project" value="TreeGrafter"/>
</dbReference>
<sequence length="758" mass="87189">MLIHQKHITLQPSIVASKKLIVLTISFLVITIIPKKLHAQEILSQTNRYQLCGQALRQADANFLQYQKSSTADPKSVQIKAESASMNQAATSMFSGNVEAIQKNYILRADKLQYDNAKDYLFASGNIFFSNNSIEVNGDKIDFDVKNQTGEIRNAKYYLFDNGARGTTPSIKVESKTKIKFLETSYTTCPENNSAWKIEASVIKLNSENHQGTAENAVLTFQNIPIFYFPYFRFPFGIDRLSGFMAPMWGTSNNNGDEYRLPYYWNIAPNYDATISPRHMTKRGTLIDTEFRYLTQNSYGKVDVGFIQNDAKFNDNREYYSINNNYNHKNGWNSTVDLTYYSDTRYLIDFSALLEEASISHVEQRAEISYSGSDWLFKTKLQGYQTLSGDDPYTRLPQLTLNYKNVPLDNQLNYFFRSEMVYFDHQSTAQRNGRSTTPTGFRTDIEPAFNYPLVGAGAYLKPKATLRFTQYYLNNPGTSLSNPNTEFSTQPSRFTPTFSLDSGMFFERDTSLMNIPILHTFEPRLFYLYRPEKDQSQLPNFDTTTVDSTFNTLFREDTNTGADFVPAANELTLGLSSHFYRLDSGISLFSISVGQKYFFEINNNPSSTSDYFVDVSSQPSTAWNLGSTLQYNEKTGDLRTSTSRIQYKTQRNGVLNFLHRYERDKTESLDISSQWKITAKWQLFGRRNYDKFNQKLVEEVYGFRYDNCCWAFRIMQRKTVLANERTLFFELILKGLSSVGDQKFIDPLINNAIIDFSN</sequence>
<dbReference type="AlphaFoldDB" id="A0A3B1A6C4"/>
<dbReference type="HAMAP" id="MF_01411">
    <property type="entry name" value="LPS_assembly_LptD"/>
    <property type="match status" value="1"/>
</dbReference>
<dbReference type="Pfam" id="PF04453">
    <property type="entry name" value="LptD"/>
    <property type="match status" value="1"/>
</dbReference>
<keyword evidence="2" id="KW-0472">Membrane</keyword>
<dbReference type="Pfam" id="PF03968">
    <property type="entry name" value="LptD_N"/>
    <property type="match status" value="1"/>
</dbReference>
<dbReference type="EMBL" id="UOFS01000048">
    <property type="protein sequence ID" value="VAX01299.1"/>
    <property type="molecule type" value="Genomic_DNA"/>
</dbReference>
<evidence type="ECO:0000259" key="5">
    <source>
        <dbReference type="Pfam" id="PF04453"/>
    </source>
</evidence>
<evidence type="ECO:0000313" key="6">
    <source>
        <dbReference type="EMBL" id="VAX01299.1"/>
    </source>
</evidence>
<dbReference type="InterPro" id="IPR050218">
    <property type="entry name" value="LptD"/>
</dbReference>
<keyword evidence="3" id="KW-0998">Cell outer membrane</keyword>
<evidence type="ECO:0000256" key="1">
    <source>
        <dbReference type="ARBA" id="ARBA00022729"/>
    </source>
</evidence>
<proteinExistence type="inferred from homology"/>
<dbReference type="PANTHER" id="PTHR30189:SF1">
    <property type="entry name" value="LPS-ASSEMBLY PROTEIN LPTD"/>
    <property type="match status" value="1"/>
</dbReference>
<dbReference type="GO" id="GO:0015920">
    <property type="term" value="P:lipopolysaccharide transport"/>
    <property type="evidence" value="ECO:0007669"/>
    <property type="project" value="InterPro"/>
</dbReference>
<accession>A0A3B1A6C4</accession>
<name>A0A3B1A6C4_9ZZZZ</name>
<dbReference type="PANTHER" id="PTHR30189">
    <property type="entry name" value="LPS-ASSEMBLY PROTEIN"/>
    <property type="match status" value="1"/>
</dbReference>
<reference evidence="6" key="1">
    <citation type="submission" date="2018-06" db="EMBL/GenBank/DDBJ databases">
        <authorList>
            <person name="Zhirakovskaya E."/>
        </authorList>
    </citation>
    <scope>NUCLEOTIDE SEQUENCE</scope>
</reference>
<dbReference type="InterPro" id="IPR007543">
    <property type="entry name" value="LptD_C"/>
</dbReference>